<dbReference type="SUPFAM" id="SSF64182">
    <property type="entry name" value="DHH phosphoesterases"/>
    <property type="match status" value="1"/>
</dbReference>
<dbReference type="OrthoDB" id="105221at2"/>
<dbReference type="AlphaFoldDB" id="A0A6N7PI00"/>
<organism evidence="1 2">
    <name type="scientific">Polyangium spumosum</name>
    <dbReference type="NCBI Taxonomy" id="889282"/>
    <lineage>
        <taxon>Bacteria</taxon>
        <taxon>Pseudomonadati</taxon>
        <taxon>Myxococcota</taxon>
        <taxon>Polyangia</taxon>
        <taxon>Polyangiales</taxon>
        <taxon>Polyangiaceae</taxon>
        <taxon>Polyangium</taxon>
    </lineage>
</organism>
<sequence length="307" mass="33720">MASAAVFTHLVRTLAPHEPLSFRYRSCGYGPGMQTIPEGWLDGDENAILDFRYTKSTRLSWYFDHHVTAFGSAEEARAALASSDKAHQVFYEPTYGSCTKLIADVASARFGVESEALAPLVAWADVIDAARFPTAEAAVDREEPVLKLASVVEHHGDGPFLKDMVPRLLERPLDEVARGADITELYRPLAAARETFIKRVKQAGTRMGNVVLVDLSDAPIDAAAKFVTYALFPEAMYSVTVTRQKQHIKISVGYNPWCGKERRHDIAAICRRYDGGGHPVVGAASFPLAEITRARAVALSITRELDT</sequence>
<reference evidence="1 2" key="1">
    <citation type="submission" date="2019-10" db="EMBL/GenBank/DDBJ databases">
        <title>A soil myxobacterium in the family Polyangiaceae.</title>
        <authorList>
            <person name="Li Y."/>
            <person name="Wang J."/>
        </authorList>
    </citation>
    <scope>NUCLEOTIDE SEQUENCE [LARGE SCALE GENOMIC DNA]</scope>
    <source>
        <strain evidence="1 2">DSM 14734</strain>
    </source>
</reference>
<evidence type="ECO:0008006" key="3">
    <source>
        <dbReference type="Google" id="ProtNLM"/>
    </source>
</evidence>
<dbReference type="EMBL" id="WJIE01000002">
    <property type="protein sequence ID" value="MRG91713.1"/>
    <property type="molecule type" value="Genomic_DNA"/>
</dbReference>
<gene>
    <name evidence="1" type="ORF">GF068_07205</name>
</gene>
<accession>A0A6N7PI00</accession>
<protein>
    <recommendedName>
        <fullName evidence="3">Phosphoesterase</fullName>
    </recommendedName>
</protein>
<evidence type="ECO:0000313" key="2">
    <source>
        <dbReference type="Proteomes" id="UP000440224"/>
    </source>
</evidence>
<evidence type="ECO:0000313" key="1">
    <source>
        <dbReference type="EMBL" id="MRG91713.1"/>
    </source>
</evidence>
<keyword evidence="2" id="KW-1185">Reference proteome</keyword>
<proteinExistence type="predicted"/>
<comment type="caution">
    <text evidence="1">The sequence shown here is derived from an EMBL/GenBank/DDBJ whole genome shotgun (WGS) entry which is preliminary data.</text>
</comment>
<dbReference type="InterPro" id="IPR038763">
    <property type="entry name" value="DHH_sf"/>
</dbReference>
<dbReference type="Proteomes" id="UP000440224">
    <property type="component" value="Unassembled WGS sequence"/>
</dbReference>
<name>A0A6N7PI00_9BACT</name>